<protein>
    <submittedName>
        <fullName evidence="1">Uncharacterized protein</fullName>
    </submittedName>
</protein>
<dbReference type="GO" id="GO:0005179">
    <property type="term" value="F:hormone activity"/>
    <property type="evidence" value="ECO:0007669"/>
    <property type="project" value="InterPro"/>
</dbReference>
<dbReference type="PROSITE" id="PS00261">
    <property type="entry name" value="GLYCO_HORMONE_BETA_1"/>
    <property type="match status" value="1"/>
</dbReference>
<keyword evidence="2" id="KW-1185">Reference proteome</keyword>
<dbReference type="InterPro" id="IPR018245">
    <property type="entry name" value="Gonadotropin_bsu_CS"/>
</dbReference>
<dbReference type="EMBL" id="HG739155">
    <property type="protein sequence ID" value="CDP12801.1"/>
    <property type="molecule type" value="Genomic_DNA"/>
</dbReference>
<evidence type="ECO:0000313" key="2">
    <source>
        <dbReference type="Proteomes" id="UP000295252"/>
    </source>
</evidence>
<evidence type="ECO:0000313" key="1">
    <source>
        <dbReference type="EMBL" id="CDP12801.1"/>
    </source>
</evidence>
<dbReference type="AlphaFoldDB" id="A0A068UWL6"/>
<gene>
    <name evidence="1" type="ORF">GSCOC_T00037458001</name>
</gene>
<sequence length="60" mass="6598">MEKTQTSLFSSHYRSPYLMLCWSILAAASSTCAGHCITQEGLFNLALHLSEVGAFFLISI</sequence>
<proteinExistence type="predicted"/>
<dbReference type="GO" id="GO:0005576">
    <property type="term" value="C:extracellular region"/>
    <property type="evidence" value="ECO:0007669"/>
    <property type="project" value="InterPro"/>
</dbReference>
<accession>A0A068UWL6</accession>
<organism evidence="1 2">
    <name type="scientific">Coffea canephora</name>
    <name type="common">Robusta coffee</name>
    <dbReference type="NCBI Taxonomy" id="49390"/>
    <lineage>
        <taxon>Eukaryota</taxon>
        <taxon>Viridiplantae</taxon>
        <taxon>Streptophyta</taxon>
        <taxon>Embryophyta</taxon>
        <taxon>Tracheophyta</taxon>
        <taxon>Spermatophyta</taxon>
        <taxon>Magnoliopsida</taxon>
        <taxon>eudicotyledons</taxon>
        <taxon>Gunneridae</taxon>
        <taxon>Pentapetalae</taxon>
        <taxon>asterids</taxon>
        <taxon>lamiids</taxon>
        <taxon>Gentianales</taxon>
        <taxon>Rubiaceae</taxon>
        <taxon>Ixoroideae</taxon>
        <taxon>Gardenieae complex</taxon>
        <taxon>Bertiereae - Coffeeae clade</taxon>
        <taxon>Coffeeae</taxon>
        <taxon>Coffea</taxon>
    </lineage>
</organism>
<dbReference type="Gramene" id="CDP12801">
    <property type="protein sequence ID" value="CDP12801"/>
    <property type="gene ID" value="GSCOC_T00037458001"/>
</dbReference>
<dbReference type="InParanoid" id="A0A068UWL6"/>
<reference evidence="2" key="1">
    <citation type="journal article" date="2014" name="Science">
        <title>The coffee genome provides insight into the convergent evolution of caffeine biosynthesis.</title>
        <authorList>
            <person name="Denoeud F."/>
            <person name="Carretero-Paulet L."/>
            <person name="Dereeper A."/>
            <person name="Droc G."/>
            <person name="Guyot R."/>
            <person name="Pietrella M."/>
            <person name="Zheng C."/>
            <person name="Alberti A."/>
            <person name="Anthony F."/>
            <person name="Aprea G."/>
            <person name="Aury J.M."/>
            <person name="Bento P."/>
            <person name="Bernard M."/>
            <person name="Bocs S."/>
            <person name="Campa C."/>
            <person name="Cenci A."/>
            <person name="Combes M.C."/>
            <person name="Crouzillat D."/>
            <person name="Da Silva C."/>
            <person name="Daddiego L."/>
            <person name="De Bellis F."/>
            <person name="Dussert S."/>
            <person name="Garsmeur O."/>
            <person name="Gayraud T."/>
            <person name="Guignon V."/>
            <person name="Jahn K."/>
            <person name="Jamilloux V."/>
            <person name="Joet T."/>
            <person name="Labadie K."/>
            <person name="Lan T."/>
            <person name="Leclercq J."/>
            <person name="Lepelley M."/>
            <person name="Leroy T."/>
            <person name="Li L.T."/>
            <person name="Librado P."/>
            <person name="Lopez L."/>
            <person name="Munoz A."/>
            <person name="Noel B."/>
            <person name="Pallavicini A."/>
            <person name="Perrotta G."/>
            <person name="Poncet V."/>
            <person name="Pot D."/>
            <person name="Priyono X."/>
            <person name="Rigoreau M."/>
            <person name="Rouard M."/>
            <person name="Rozas J."/>
            <person name="Tranchant-Dubreuil C."/>
            <person name="VanBuren R."/>
            <person name="Zhang Q."/>
            <person name="Andrade A.C."/>
            <person name="Argout X."/>
            <person name="Bertrand B."/>
            <person name="de Kochko A."/>
            <person name="Graziosi G."/>
            <person name="Henry R.J."/>
            <person name="Jayarama X."/>
            <person name="Ming R."/>
            <person name="Nagai C."/>
            <person name="Rounsley S."/>
            <person name="Sankoff D."/>
            <person name="Giuliano G."/>
            <person name="Albert V.A."/>
            <person name="Wincker P."/>
            <person name="Lashermes P."/>
        </authorList>
    </citation>
    <scope>NUCLEOTIDE SEQUENCE [LARGE SCALE GENOMIC DNA]</scope>
    <source>
        <strain evidence="2">cv. DH200-94</strain>
    </source>
</reference>
<dbReference type="Proteomes" id="UP000295252">
    <property type="component" value="Chromosome IX"/>
</dbReference>
<name>A0A068UWL6_COFCA</name>